<proteinExistence type="predicted"/>
<dbReference type="EMBL" id="REGN01008744">
    <property type="protein sequence ID" value="RNA02834.1"/>
    <property type="molecule type" value="Genomic_DNA"/>
</dbReference>
<reference evidence="1 2" key="1">
    <citation type="journal article" date="2018" name="Sci. Rep.">
        <title>Genomic signatures of local adaptation to the degree of environmental predictability in rotifers.</title>
        <authorList>
            <person name="Franch-Gras L."/>
            <person name="Hahn C."/>
            <person name="Garcia-Roger E.M."/>
            <person name="Carmona M.J."/>
            <person name="Serra M."/>
            <person name="Gomez A."/>
        </authorList>
    </citation>
    <scope>NUCLEOTIDE SEQUENCE [LARGE SCALE GENOMIC DNA]</scope>
    <source>
        <strain evidence="1">HYR1</strain>
    </source>
</reference>
<dbReference type="AlphaFoldDB" id="A0A3M7PV43"/>
<organism evidence="1 2">
    <name type="scientific">Brachionus plicatilis</name>
    <name type="common">Marine rotifer</name>
    <name type="synonym">Brachionus muelleri</name>
    <dbReference type="NCBI Taxonomy" id="10195"/>
    <lineage>
        <taxon>Eukaryota</taxon>
        <taxon>Metazoa</taxon>
        <taxon>Spiralia</taxon>
        <taxon>Gnathifera</taxon>
        <taxon>Rotifera</taxon>
        <taxon>Eurotatoria</taxon>
        <taxon>Monogononta</taxon>
        <taxon>Pseudotrocha</taxon>
        <taxon>Ploima</taxon>
        <taxon>Brachionidae</taxon>
        <taxon>Brachionus</taxon>
    </lineage>
</organism>
<evidence type="ECO:0000313" key="1">
    <source>
        <dbReference type="EMBL" id="RNA02834.1"/>
    </source>
</evidence>
<gene>
    <name evidence="1" type="ORF">BpHYR1_042715</name>
</gene>
<dbReference type="Proteomes" id="UP000276133">
    <property type="component" value="Unassembled WGS sequence"/>
</dbReference>
<sequence length="91" mass="10355">MGVYCLRQSCVPVSEAAISNKRIRSLVNYSLIKANITQVSLRKVFYHHARSAPPVLKNVCKKFHTHSQNAQVPINTSVLPYFFIVQQVKKN</sequence>
<name>A0A3M7PV43_BRAPC</name>
<evidence type="ECO:0000313" key="2">
    <source>
        <dbReference type="Proteomes" id="UP000276133"/>
    </source>
</evidence>
<comment type="caution">
    <text evidence="1">The sequence shown here is derived from an EMBL/GenBank/DDBJ whole genome shotgun (WGS) entry which is preliminary data.</text>
</comment>
<accession>A0A3M7PV43</accession>
<protein>
    <submittedName>
        <fullName evidence="1">Uncharacterized protein</fullName>
    </submittedName>
</protein>
<keyword evidence="2" id="KW-1185">Reference proteome</keyword>